<dbReference type="Proteomes" id="UP000184335">
    <property type="component" value="Unassembled WGS sequence"/>
</dbReference>
<dbReference type="EMBL" id="FQYI01000010">
    <property type="protein sequence ID" value="SHJ13643.1"/>
    <property type="molecule type" value="Genomic_DNA"/>
</dbReference>
<evidence type="ECO:0000313" key="3">
    <source>
        <dbReference type="Proteomes" id="UP000184335"/>
    </source>
</evidence>
<gene>
    <name evidence="2" type="ORF">SAMN05443429_11032</name>
</gene>
<name>A0A1M6GUL6_9FLAO</name>
<organism evidence="2 3">
    <name type="scientific">Cruoricaptor ignavus</name>
    <dbReference type="NCBI Taxonomy" id="1118202"/>
    <lineage>
        <taxon>Bacteria</taxon>
        <taxon>Pseudomonadati</taxon>
        <taxon>Bacteroidota</taxon>
        <taxon>Flavobacteriia</taxon>
        <taxon>Flavobacteriales</taxon>
        <taxon>Weeksellaceae</taxon>
        <taxon>Cruoricaptor</taxon>
    </lineage>
</organism>
<reference evidence="2 3" key="1">
    <citation type="submission" date="2016-11" db="EMBL/GenBank/DDBJ databases">
        <authorList>
            <person name="Jaros S."/>
            <person name="Januszkiewicz K."/>
            <person name="Wedrychowicz H."/>
        </authorList>
    </citation>
    <scope>NUCLEOTIDE SEQUENCE [LARGE SCALE GENOMIC DNA]</scope>
    <source>
        <strain evidence="2 3">DSM 25479</strain>
    </source>
</reference>
<keyword evidence="3" id="KW-1185">Reference proteome</keyword>
<proteinExistence type="predicted"/>
<sequence>MTDLEKRVAAFETSFNHIDNTLKKFEKALSNLKNAQADLQKLEEYYYNGWAEDLEADRRGEISNGIKRGILSEDAIYNLLGESRSIGVEMIKVAIKMVE</sequence>
<evidence type="ECO:0000313" key="2">
    <source>
        <dbReference type="EMBL" id="SHJ13643.1"/>
    </source>
</evidence>
<keyword evidence="1" id="KW-0175">Coiled coil</keyword>
<feature type="coiled-coil region" evidence="1">
    <location>
        <begin position="15"/>
        <end position="45"/>
    </location>
</feature>
<dbReference type="AlphaFoldDB" id="A0A1M6GUL6"/>
<dbReference type="OrthoDB" id="80787at2"/>
<dbReference type="RefSeq" id="WP_073180545.1">
    <property type="nucleotide sequence ID" value="NZ_FQYI01000010.1"/>
</dbReference>
<protein>
    <recommendedName>
        <fullName evidence="4">DUF4298 domain-containing protein</fullName>
    </recommendedName>
</protein>
<dbReference type="STRING" id="1118202.SAMN05443429_11032"/>
<dbReference type="Pfam" id="PF14131">
    <property type="entry name" value="DUF4298"/>
    <property type="match status" value="1"/>
</dbReference>
<evidence type="ECO:0008006" key="4">
    <source>
        <dbReference type="Google" id="ProtNLM"/>
    </source>
</evidence>
<dbReference type="InterPro" id="IPR025384">
    <property type="entry name" value="DUF4298"/>
</dbReference>
<accession>A0A1M6GUL6</accession>
<evidence type="ECO:0000256" key="1">
    <source>
        <dbReference type="SAM" id="Coils"/>
    </source>
</evidence>